<gene>
    <name evidence="2" type="ORF">TWF481_001252</name>
</gene>
<dbReference type="InterPro" id="IPR004045">
    <property type="entry name" value="Glutathione_S-Trfase_N"/>
</dbReference>
<organism evidence="2 3">
    <name type="scientific">Arthrobotrys musiformis</name>
    <dbReference type="NCBI Taxonomy" id="47236"/>
    <lineage>
        <taxon>Eukaryota</taxon>
        <taxon>Fungi</taxon>
        <taxon>Dikarya</taxon>
        <taxon>Ascomycota</taxon>
        <taxon>Pezizomycotina</taxon>
        <taxon>Orbiliomycetes</taxon>
        <taxon>Orbiliales</taxon>
        <taxon>Orbiliaceae</taxon>
        <taxon>Arthrobotrys</taxon>
    </lineage>
</organism>
<dbReference type="Proteomes" id="UP001370758">
    <property type="component" value="Unassembled WGS sequence"/>
</dbReference>
<evidence type="ECO:0000259" key="1">
    <source>
        <dbReference type="PROSITE" id="PS50405"/>
    </source>
</evidence>
<dbReference type="SUPFAM" id="SSF47616">
    <property type="entry name" value="GST C-terminal domain-like"/>
    <property type="match status" value="1"/>
</dbReference>
<dbReference type="PROSITE" id="PS50405">
    <property type="entry name" value="GST_CTER"/>
    <property type="match status" value="1"/>
</dbReference>
<sequence length="339" mass="37704">MPSQDLPIILYHYMFSPVGRRIIWYMTLRNIPYTHCLQPLALPRPDIARIGVSYRRIPILAIGRDIYLDSRLIIRKLEELYPPSAAHPSLSGKTGDQRAIERLLDVLMSDSGIFNNAIQLLPLDFPPLSDPDFLKDRAELAGIVPGKIPPPQTNPGPGAKLERPTAAAEIRDAMELLETTLLADGRDWVLKTDRPMLADIEAVWLFEWMLSMGSFPPDVISPEIFPKIFAWIDRLSKIIKEKAKTSPAEEIKGDVAASKIFDSGYAEREGVVENELVATVQGLKKGDLVSVYPTDNGFLHKDTGALVSLNSKEVVIEVEGENGNIRVHAPRHKFAVEAA</sequence>
<dbReference type="EMBL" id="JAVHJL010000001">
    <property type="protein sequence ID" value="KAK6512364.1"/>
    <property type="molecule type" value="Genomic_DNA"/>
</dbReference>
<dbReference type="AlphaFoldDB" id="A0AAV9WR17"/>
<dbReference type="SUPFAM" id="SSF52833">
    <property type="entry name" value="Thioredoxin-like"/>
    <property type="match status" value="1"/>
</dbReference>
<dbReference type="InterPro" id="IPR058268">
    <property type="entry name" value="DUF7962"/>
</dbReference>
<accession>A0AAV9WR17</accession>
<reference evidence="2 3" key="1">
    <citation type="submission" date="2023-08" db="EMBL/GenBank/DDBJ databases">
        <authorList>
            <person name="Palmer J.M."/>
        </authorList>
    </citation>
    <scope>NUCLEOTIDE SEQUENCE [LARGE SCALE GENOMIC DNA]</scope>
    <source>
        <strain evidence="2 3">TWF481</strain>
    </source>
</reference>
<evidence type="ECO:0000313" key="3">
    <source>
        <dbReference type="Proteomes" id="UP001370758"/>
    </source>
</evidence>
<protein>
    <recommendedName>
        <fullName evidence="1">GST C-terminal domain-containing protein</fullName>
    </recommendedName>
</protein>
<name>A0AAV9WR17_9PEZI</name>
<dbReference type="Pfam" id="PF25907">
    <property type="entry name" value="DUF7962"/>
    <property type="match status" value="1"/>
</dbReference>
<dbReference type="Pfam" id="PF13417">
    <property type="entry name" value="GST_N_3"/>
    <property type="match status" value="1"/>
</dbReference>
<dbReference type="Gene3D" id="3.40.30.110">
    <property type="match status" value="2"/>
</dbReference>
<dbReference type="InterPro" id="IPR010987">
    <property type="entry name" value="Glutathione-S-Trfase_C-like"/>
</dbReference>
<keyword evidence="3" id="KW-1185">Reference proteome</keyword>
<feature type="domain" description="GST C-terminal" evidence="1">
    <location>
        <begin position="93"/>
        <end position="255"/>
    </location>
</feature>
<dbReference type="InterPro" id="IPR036282">
    <property type="entry name" value="Glutathione-S-Trfase_C_sf"/>
</dbReference>
<dbReference type="InterPro" id="IPR036249">
    <property type="entry name" value="Thioredoxin-like_sf"/>
</dbReference>
<comment type="caution">
    <text evidence="2">The sequence shown here is derived from an EMBL/GenBank/DDBJ whole genome shotgun (WGS) entry which is preliminary data.</text>
</comment>
<proteinExistence type="predicted"/>
<dbReference type="CDD" id="cd00570">
    <property type="entry name" value="GST_N_family"/>
    <property type="match status" value="1"/>
</dbReference>
<evidence type="ECO:0000313" key="2">
    <source>
        <dbReference type="EMBL" id="KAK6512364.1"/>
    </source>
</evidence>